<proteinExistence type="predicted"/>
<feature type="signal peptide" evidence="1">
    <location>
        <begin position="1"/>
        <end position="25"/>
    </location>
</feature>
<dbReference type="Proteomes" id="UP001190700">
    <property type="component" value="Unassembled WGS sequence"/>
</dbReference>
<evidence type="ECO:0000313" key="2">
    <source>
        <dbReference type="EMBL" id="KAK3273583.1"/>
    </source>
</evidence>
<evidence type="ECO:0000256" key="1">
    <source>
        <dbReference type="SAM" id="SignalP"/>
    </source>
</evidence>
<protein>
    <submittedName>
        <fullName evidence="2">Uncharacterized protein</fullName>
    </submittedName>
</protein>
<evidence type="ECO:0000313" key="3">
    <source>
        <dbReference type="Proteomes" id="UP001190700"/>
    </source>
</evidence>
<comment type="caution">
    <text evidence="2">The sequence shown here is derived from an EMBL/GenBank/DDBJ whole genome shotgun (WGS) entry which is preliminary data.</text>
</comment>
<organism evidence="2 3">
    <name type="scientific">Cymbomonas tetramitiformis</name>
    <dbReference type="NCBI Taxonomy" id="36881"/>
    <lineage>
        <taxon>Eukaryota</taxon>
        <taxon>Viridiplantae</taxon>
        <taxon>Chlorophyta</taxon>
        <taxon>Pyramimonadophyceae</taxon>
        <taxon>Pyramimonadales</taxon>
        <taxon>Pyramimonadaceae</taxon>
        <taxon>Cymbomonas</taxon>
    </lineage>
</organism>
<name>A0AAE0G8S8_9CHLO</name>
<feature type="chain" id="PRO_5042135884" evidence="1">
    <location>
        <begin position="26"/>
        <end position="474"/>
    </location>
</feature>
<dbReference type="EMBL" id="LGRX02008398">
    <property type="protein sequence ID" value="KAK3273583.1"/>
    <property type="molecule type" value="Genomic_DNA"/>
</dbReference>
<feature type="non-terminal residue" evidence="2">
    <location>
        <position position="474"/>
    </location>
</feature>
<dbReference type="AlphaFoldDB" id="A0AAE0G8S8"/>
<gene>
    <name evidence="2" type="ORF">CYMTET_18184</name>
</gene>
<sequence>MPAASPLVVFALVVLVAAVARVGFAANMNGRYKVASGADQNVPFNDDYASKGHEYFDVWAPEIATHYGEVFWTDQHNQPLPESIVKRFAGKAIAITGYEMDQVMVQPTGQPGVNPGLDVSVPINWAYNHHYMAYMTGEHSALVHMIAEPGDTEAHGAAMKWVALDKPSAAFRADSRIPTSQFFSEGNGGESRKSFHGYPEGFAQLIDSPQTWHITPMQIDTRNRDCGVTPADIKNCTKFTPGPEPKQARYGLGIPLEGTNYSGILECPCNSRYGGDPAFYPEAGTKTTEHKFLAQGAAKCPAGEAVAAASQCFAAAAELGFTNRTAVNKTVTDTNSVPSGCSVVRRGDGTMAAYFNTELDSAATCSTTGRRAGRVFAGELGVTLGLAVDPDAGKVTFKHSAKGIYCSQNHVAVLGKWEMANASAAEATRALQQCEAFCWGSAPCTACSVDCSLGSMDRCQWVALTECGATQTWQ</sequence>
<keyword evidence="1" id="KW-0732">Signal</keyword>
<keyword evidence="3" id="KW-1185">Reference proteome</keyword>
<accession>A0AAE0G8S8</accession>
<reference evidence="2 3" key="1">
    <citation type="journal article" date="2015" name="Genome Biol. Evol.">
        <title>Comparative Genomics of a Bacterivorous Green Alga Reveals Evolutionary Causalities and Consequences of Phago-Mixotrophic Mode of Nutrition.</title>
        <authorList>
            <person name="Burns J.A."/>
            <person name="Paasch A."/>
            <person name="Narechania A."/>
            <person name="Kim E."/>
        </authorList>
    </citation>
    <scope>NUCLEOTIDE SEQUENCE [LARGE SCALE GENOMIC DNA]</scope>
    <source>
        <strain evidence="2 3">PLY_AMNH</strain>
    </source>
</reference>